<evidence type="ECO:0000313" key="2">
    <source>
        <dbReference type="Proteomes" id="UP001189429"/>
    </source>
</evidence>
<comment type="caution">
    <text evidence="1">The sequence shown here is derived from an EMBL/GenBank/DDBJ whole genome shotgun (WGS) entry which is preliminary data.</text>
</comment>
<dbReference type="Proteomes" id="UP001189429">
    <property type="component" value="Unassembled WGS sequence"/>
</dbReference>
<evidence type="ECO:0000313" key="1">
    <source>
        <dbReference type="EMBL" id="CAK0872054.1"/>
    </source>
</evidence>
<dbReference type="EMBL" id="CAUYUJ010017128">
    <property type="protein sequence ID" value="CAK0872054.1"/>
    <property type="molecule type" value="Genomic_DNA"/>
</dbReference>
<dbReference type="Gene3D" id="1.10.510.10">
    <property type="entry name" value="Transferase(Phosphotransferase) domain 1"/>
    <property type="match status" value="1"/>
</dbReference>
<protein>
    <recommendedName>
        <fullName evidence="3">Protein kinase domain-containing protein</fullName>
    </recommendedName>
</protein>
<sequence>MFFISTAAQPFEGVDAAEVARERQRLRPLSPSWPEGRGDGDDLQSLRRWCSALVERCTRPRPEQRPTVADVTDMLDRGLDTWDVWGSVGAGGAQEDVSLQAQPPPSDSSLHSHPSSSALCVVFDAATLDVLETSPAFDVHFGACPPGSAVSRWLSPEDLQSLCDRVDSFCTSGAPRCTFDWDPRGLQLPHAPDTAVPDRVSVTLGVNRRGEEETVVACIVFPMSQDRKKQTLHERTFSEDRLGFSDRR</sequence>
<gene>
    <name evidence="1" type="ORF">PCOR1329_LOCUS57641</name>
</gene>
<reference evidence="1" key="1">
    <citation type="submission" date="2023-10" db="EMBL/GenBank/DDBJ databases">
        <authorList>
            <person name="Chen Y."/>
            <person name="Shah S."/>
            <person name="Dougan E. K."/>
            <person name="Thang M."/>
            <person name="Chan C."/>
        </authorList>
    </citation>
    <scope>NUCLEOTIDE SEQUENCE [LARGE SCALE GENOMIC DNA]</scope>
</reference>
<name>A0ABN9VFV3_9DINO</name>
<organism evidence="1 2">
    <name type="scientific">Prorocentrum cordatum</name>
    <dbReference type="NCBI Taxonomy" id="2364126"/>
    <lineage>
        <taxon>Eukaryota</taxon>
        <taxon>Sar</taxon>
        <taxon>Alveolata</taxon>
        <taxon>Dinophyceae</taxon>
        <taxon>Prorocentrales</taxon>
        <taxon>Prorocentraceae</taxon>
        <taxon>Prorocentrum</taxon>
    </lineage>
</organism>
<evidence type="ECO:0008006" key="3">
    <source>
        <dbReference type="Google" id="ProtNLM"/>
    </source>
</evidence>
<proteinExistence type="predicted"/>
<keyword evidence="2" id="KW-1185">Reference proteome</keyword>
<accession>A0ABN9VFV3</accession>